<dbReference type="SUPFAM" id="SSF53335">
    <property type="entry name" value="S-adenosyl-L-methionine-dependent methyltransferases"/>
    <property type="match status" value="1"/>
</dbReference>
<dbReference type="AlphaFoldDB" id="A0A1J0GDA9"/>
<feature type="domain" description="DNA methylase N-4/N-6" evidence="5">
    <location>
        <begin position="27"/>
        <end position="277"/>
    </location>
</feature>
<gene>
    <name evidence="6" type="ORF">A7L45_01740</name>
</gene>
<accession>A0A1J0GDA9</accession>
<proteinExistence type="inferred from homology"/>
<dbReference type="EC" id="2.1.1.-" evidence="4"/>
<evidence type="ECO:0000256" key="3">
    <source>
        <dbReference type="ARBA" id="ARBA00022747"/>
    </source>
</evidence>
<evidence type="ECO:0000256" key="1">
    <source>
        <dbReference type="ARBA" id="ARBA00022603"/>
    </source>
</evidence>
<dbReference type="PANTHER" id="PTHR13370">
    <property type="entry name" value="RNA METHYLASE-RELATED"/>
    <property type="match status" value="1"/>
</dbReference>
<protein>
    <recommendedName>
        <fullName evidence="4">Methyltransferase</fullName>
        <ecNumber evidence="4">2.1.1.-</ecNumber>
    </recommendedName>
</protein>
<name>A0A1J0GDA9_9CLOT</name>
<dbReference type="Gene3D" id="3.40.50.150">
    <property type="entry name" value="Vaccinia Virus protein VP39"/>
    <property type="match status" value="1"/>
</dbReference>
<dbReference type="GO" id="GO:0008170">
    <property type="term" value="F:N-methyltransferase activity"/>
    <property type="evidence" value="ECO:0007669"/>
    <property type="project" value="InterPro"/>
</dbReference>
<keyword evidence="2" id="KW-0808">Transferase</keyword>
<dbReference type="Proteomes" id="UP000182569">
    <property type="component" value="Chromosome"/>
</dbReference>
<evidence type="ECO:0000259" key="5">
    <source>
        <dbReference type="Pfam" id="PF01555"/>
    </source>
</evidence>
<comment type="similarity">
    <text evidence="4">Belongs to the N(4)/N(6)-methyltransferase family.</text>
</comment>
<reference evidence="7" key="1">
    <citation type="journal article" date="2016" name="Front. Microbiol.">
        <title>Complete Genome Sequence of Clostridium estertheticum DSM 8809, a Microbe Identified in Spoiled Vacuum Packed Beef.</title>
        <authorList>
            <person name="Yu Z."/>
            <person name="Gunn L."/>
            <person name="Brennan E."/>
            <person name="Reid R."/>
            <person name="Wall P.G."/>
            <person name="Gaora O.P."/>
            <person name="Hurley D."/>
            <person name="Bolton D."/>
            <person name="Fanning S."/>
        </authorList>
    </citation>
    <scope>NUCLEOTIDE SEQUENCE [LARGE SCALE GENOMIC DNA]</scope>
    <source>
        <strain evidence="7">DSM 8809</strain>
    </source>
</reference>
<dbReference type="PRINTS" id="PR00508">
    <property type="entry name" value="S21N4MTFRASE"/>
</dbReference>
<evidence type="ECO:0000313" key="6">
    <source>
        <dbReference type="EMBL" id="APC38878.1"/>
    </source>
</evidence>
<dbReference type="EMBL" id="CP015756">
    <property type="protein sequence ID" value="APC38878.1"/>
    <property type="molecule type" value="Genomic_DNA"/>
</dbReference>
<dbReference type="REBASE" id="165431">
    <property type="entry name" value="M.Ces8809ORF1740P"/>
</dbReference>
<dbReference type="GO" id="GO:0009307">
    <property type="term" value="P:DNA restriction-modification system"/>
    <property type="evidence" value="ECO:0007669"/>
    <property type="project" value="UniProtKB-KW"/>
</dbReference>
<organism evidence="6 7">
    <name type="scientific">Clostridium estertheticum subsp. estertheticum</name>
    <dbReference type="NCBI Taxonomy" id="1552"/>
    <lineage>
        <taxon>Bacteria</taxon>
        <taxon>Bacillati</taxon>
        <taxon>Bacillota</taxon>
        <taxon>Clostridia</taxon>
        <taxon>Eubacteriales</taxon>
        <taxon>Clostridiaceae</taxon>
        <taxon>Clostridium</taxon>
    </lineage>
</organism>
<keyword evidence="7" id="KW-1185">Reference proteome</keyword>
<evidence type="ECO:0000256" key="4">
    <source>
        <dbReference type="RuleBase" id="RU362026"/>
    </source>
</evidence>
<dbReference type="RefSeq" id="WP_071611175.1">
    <property type="nucleotide sequence ID" value="NZ_CP015756.1"/>
</dbReference>
<dbReference type="KEGG" id="ceu:A7L45_01740"/>
<keyword evidence="1" id="KW-0489">Methyltransferase</keyword>
<dbReference type="PANTHER" id="PTHR13370:SF24">
    <property type="entry name" value="TYPE III RESTRICTION-MODIFICATION ENZYME STYLTI MOD SUBUNIT"/>
    <property type="match status" value="1"/>
</dbReference>
<dbReference type="GO" id="GO:0003677">
    <property type="term" value="F:DNA binding"/>
    <property type="evidence" value="ECO:0007669"/>
    <property type="project" value="InterPro"/>
</dbReference>
<dbReference type="InterPro" id="IPR002941">
    <property type="entry name" value="DNA_methylase_N4/N6"/>
</dbReference>
<dbReference type="Pfam" id="PF01555">
    <property type="entry name" value="N6_N4_Mtase"/>
    <property type="match status" value="1"/>
</dbReference>
<dbReference type="STRING" id="1552.A7L45_01740"/>
<dbReference type="GO" id="GO:0005737">
    <property type="term" value="C:cytoplasm"/>
    <property type="evidence" value="ECO:0007669"/>
    <property type="project" value="TreeGrafter"/>
</dbReference>
<dbReference type="InterPro" id="IPR001091">
    <property type="entry name" value="RM_Methyltransferase"/>
</dbReference>
<evidence type="ECO:0000313" key="7">
    <source>
        <dbReference type="Proteomes" id="UP000182569"/>
    </source>
</evidence>
<sequence length="292" mass="34651">MAIKYQENELYYCDNLNLLREIPNNSINLIYCDVLYGTGKKFKDYKDIKSDENTVRNFYVNRLNLMRNKLKDNGSIYIQVDTRINYLMRAIMNEIFGEKNFRNEIIWWKNTFSQNQEDLYLKKHDNILFYTKGEEFYFEPQKIFNGKKVDRMQRGFFDSGNAYLVYDKEKFETYKRIHEEKGIFSKKAIKEKFNEQPFTTCQDVIADIGVVNPKSKEWEDYCSQKPIELMERIILSSSKKGDLIADFFMGSGSFIVAAVKSGRRYIGCDTNIKALTICRRRINEIENVEKND</sequence>
<evidence type="ECO:0000256" key="2">
    <source>
        <dbReference type="ARBA" id="ARBA00022679"/>
    </source>
</evidence>
<keyword evidence="3" id="KW-0680">Restriction system</keyword>
<dbReference type="InterPro" id="IPR029063">
    <property type="entry name" value="SAM-dependent_MTases_sf"/>
</dbReference>
<dbReference type="GO" id="GO:0032259">
    <property type="term" value="P:methylation"/>
    <property type="evidence" value="ECO:0007669"/>
    <property type="project" value="UniProtKB-KW"/>
</dbReference>